<keyword evidence="6" id="KW-1185">Reference proteome</keyword>
<protein>
    <recommendedName>
        <fullName evidence="7">Anterior gradient 1</fullName>
    </recommendedName>
</protein>
<evidence type="ECO:0000256" key="1">
    <source>
        <dbReference type="ARBA" id="ARBA00004240"/>
    </source>
</evidence>
<evidence type="ECO:0000256" key="4">
    <source>
        <dbReference type="SAM" id="SignalP"/>
    </source>
</evidence>
<evidence type="ECO:0000256" key="2">
    <source>
        <dbReference type="ARBA" id="ARBA00022729"/>
    </source>
</evidence>
<dbReference type="GO" id="GO:0005783">
    <property type="term" value="C:endoplasmic reticulum"/>
    <property type="evidence" value="ECO:0007669"/>
    <property type="project" value="UniProtKB-SubCell"/>
</dbReference>
<reference evidence="5" key="1">
    <citation type="submission" date="2023-03" db="EMBL/GenBank/DDBJ databases">
        <title>Electrophorus voltai genome.</title>
        <authorList>
            <person name="Bian C."/>
        </authorList>
    </citation>
    <scope>NUCLEOTIDE SEQUENCE</scope>
    <source>
        <strain evidence="5">CB-2022</strain>
        <tissue evidence="5">Muscle</tissue>
    </source>
</reference>
<feature type="chain" id="PRO_5042238784" description="Anterior gradient 1" evidence="4">
    <location>
        <begin position="19"/>
        <end position="130"/>
    </location>
</feature>
<evidence type="ECO:0000313" key="6">
    <source>
        <dbReference type="Proteomes" id="UP001239994"/>
    </source>
</evidence>
<dbReference type="Proteomes" id="UP001239994">
    <property type="component" value="Unassembled WGS sequence"/>
</dbReference>
<dbReference type="InterPro" id="IPR051099">
    <property type="entry name" value="AGR/TXD"/>
</dbReference>
<accession>A0AAD9DX73</accession>
<comment type="subcellular location">
    <subcellularLocation>
        <location evidence="1">Endoplasmic reticulum</location>
    </subcellularLocation>
</comment>
<gene>
    <name evidence="5" type="ORF">P4O66_010035</name>
</gene>
<sequence length="130" mass="14933">MIKELLSVLMVLVALTCSIVKPNEIPIKNERVEPQTLSRALKKAFTADREIQKLADKDFVLLNLVYETTDKHLSPDGQYVPRILFVDPSMTVRADIAGRYSNRMYTYEPSDMKLLLSNMQRAKKFLKAEL</sequence>
<dbReference type="EMBL" id="JAROKS010000016">
    <property type="protein sequence ID" value="KAK1794837.1"/>
    <property type="molecule type" value="Genomic_DNA"/>
</dbReference>
<dbReference type="PANTHER" id="PTHR15337">
    <property type="entry name" value="ANTERIOR GRADIENT PROTEIN-RELATED"/>
    <property type="match status" value="1"/>
</dbReference>
<dbReference type="Pfam" id="PF13899">
    <property type="entry name" value="Thioredoxin_7"/>
    <property type="match status" value="1"/>
</dbReference>
<evidence type="ECO:0000313" key="5">
    <source>
        <dbReference type="EMBL" id="KAK1794837.1"/>
    </source>
</evidence>
<evidence type="ECO:0000256" key="3">
    <source>
        <dbReference type="ARBA" id="ARBA00022824"/>
    </source>
</evidence>
<proteinExistence type="predicted"/>
<evidence type="ECO:0008006" key="7">
    <source>
        <dbReference type="Google" id="ProtNLM"/>
    </source>
</evidence>
<dbReference type="AlphaFoldDB" id="A0AAD9DX73"/>
<dbReference type="Gene3D" id="3.40.30.10">
    <property type="entry name" value="Glutaredoxin"/>
    <property type="match status" value="1"/>
</dbReference>
<organism evidence="5 6">
    <name type="scientific">Electrophorus voltai</name>
    <dbReference type="NCBI Taxonomy" id="2609070"/>
    <lineage>
        <taxon>Eukaryota</taxon>
        <taxon>Metazoa</taxon>
        <taxon>Chordata</taxon>
        <taxon>Craniata</taxon>
        <taxon>Vertebrata</taxon>
        <taxon>Euteleostomi</taxon>
        <taxon>Actinopterygii</taxon>
        <taxon>Neopterygii</taxon>
        <taxon>Teleostei</taxon>
        <taxon>Ostariophysi</taxon>
        <taxon>Gymnotiformes</taxon>
        <taxon>Gymnotoidei</taxon>
        <taxon>Gymnotidae</taxon>
        <taxon>Electrophorus</taxon>
    </lineage>
</organism>
<keyword evidence="3" id="KW-0256">Endoplasmic reticulum</keyword>
<comment type="caution">
    <text evidence="5">The sequence shown here is derived from an EMBL/GenBank/DDBJ whole genome shotgun (WGS) entry which is preliminary data.</text>
</comment>
<name>A0AAD9DX73_9TELE</name>
<feature type="signal peptide" evidence="4">
    <location>
        <begin position="1"/>
        <end position="18"/>
    </location>
</feature>
<keyword evidence="2 4" id="KW-0732">Signal</keyword>
<dbReference type="PANTHER" id="PTHR15337:SF1">
    <property type="entry name" value="ANTERIOR GRADIENT PROTEIN 2 HOMOLOG"/>
    <property type="match status" value="1"/>
</dbReference>